<sequence length="139" mass="15068">MWAPFGPTTVPKKADGVSKGECDAKNNEDGIAIDISSDDEMVCAEGFENDKKVGFQNLGSDKKMNIQGENSTMGGIGGYGNANGEKVMFGGENHNGNVENIKKEKGMRRKSVAKSSKKVMGRCLKIDIKEAFLCWVMLK</sequence>
<evidence type="ECO:0000256" key="1">
    <source>
        <dbReference type="SAM" id="MobiDB-lite"/>
    </source>
</evidence>
<protein>
    <submittedName>
        <fullName evidence="2">Uncharacterized protein</fullName>
    </submittedName>
</protein>
<gene>
    <name evidence="2" type="ORF">Adt_43864</name>
</gene>
<keyword evidence="3" id="KW-1185">Reference proteome</keyword>
<feature type="compositionally biased region" description="Basic and acidic residues" evidence="1">
    <location>
        <begin position="12"/>
        <end position="25"/>
    </location>
</feature>
<feature type="region of interest" description="Disordered" evidence="1">
    <location>
        <begin position="1"/>
        <end position="25"/>
    </location>
</feature>
<evidence type="ECO:0000313" key="2">
    <source>
        <dbReference type="EMBL" id="KAL2460444.1"/>
    </source>
</evidence>
<reference evidence="3" key="1">
    <citation type="submission" date="2024-07" db="EMBL/GenBank/DDBJ databases">
        <title>Two chromosome-level genome assemblies of Korean endemic species Abeliophyllum distichum and Forsythia ovata (Oleaceae).</title>
        <authorList>
            <person name="Jang H."/>
        </authorList>
    </citation>
    <scope>NUCLEOTIDE SEQUENCE [LARGE SCALE GENOMIC DNA]</scope>
</reference>
<dbReference type="EMBL" id="JBFOLK010000014">
    <property type="protein sequence ID" value="KAL2460444.1"/>
    <property type="molecule type" value="Genomic_DNA"/>
</dbReference>
<dbReference type="Proteomes" id="UP001604336">
    <property type="component" value="Unassembled WGS sequence"/>
</dbReference>
<organism evidence="2 3">
    <name type="scientific">Abeliophyllum distichum</name>
    <dbReference type="NCBI Taxonomy" id="126358"/>
    <lineage>
        <taxon>Eukaryota</taxon>
        <taxon>Viridiplantae</taxon>
        <taxon>Streptophyta</taxon>
        <taxon>Embryophyta</taxon>
        <taxon>Tracheophyta</taxon>
        <taxon>Spermatophyta</taxon>
        <taxon>Magnoliopsida</taxon>
        <taxon>eudicotyledons</taxon>
        <taxon>Gunneridae</taxon>
        <taxon>Pentapetalae</taxon>
        <taxon>asterids</taxon>
        <taxon>lamiids</taxon>
        <taxon>Lamiales</taxon>
        <taxon>Oleaceae</taxon>
        <taxon>Forsythieae</taxon>
        <taxon>Abeliophyllum</taxon>
    </lineage>
</organism>
<proteinExistence type="predicted"/>
<comment type="caution">
    <text evidence="2">The sequence shown here is derived from an EMBL/GenBank/DDBJ whole genome shotgun (WGS) entry which is preliminary data.</text>
</comment>
<name>A0ABD1P980_9LAMI</name>
<dbReference type="AlphaFoldDB" id="A0ABD1P980"/>
<evidence type="ECO:0000313" key="3">
    <source>
        <dbReference type="Proteomes" id="UP001604336"/>
    </source>
</evidence>
<accession>A0ABD1P980</accession>
<feature type="region of interest" description="Disordered" evidence="1">
    <location>
        <begin position="90"/>
        <end position="112"/>
    </location>
</feature>